<evidence type="ECO:0000313" key="2">
    <source>
        <dbReference type="Proteomes" id="UP001347796"/>
    </source>
</evidence>
<evidence type="ECO:0000313" key="1">
    <source>
        <dbReference type="EMBL" id="KAK6192278.1"/>
    </source>
</evidence>
<protein>
    <submittedName>
        <fullName evidence="1">Uncharacterized protein</fullName>
    </submittedName>
</protein>
<sequence length="344" mass="40037">MVGRKLKLILTLCFLLVCVYLIWNLQPKLFVPTLGGSSNAKRTEVSFGSSFLNEGGNARKIWVSLSVCWSKNTEFHHKQYFPYKLATKLSTRLWRMKTFVSTVVFVIYDVKDKFNVELRRYVLDLQHIGNKVILVSTLPNMSCSLQSQLQRLFAFKEDFIRSTDLVVTSDVDAFVMDINIFKPLEENYRVWIFQYKRFVQSGGTMPMSFIAMTAGNWKNVIGVDSPTDLVSANGNLLRSASQWDYDQTFISYAILKSKLCFVPKIHQLWKTVKLDPRRYDFNDSGTCFHGGLKYHDCTYMRTHQPEGCTWWHFYPHERSDSLYRVFYRISESENKTSSSALVIR</sequence>
<reference evidence="1 2" key="1">
    <citation type="submission" date="2024-01" db="EMBL/GenBank/DDBJ databases">
        <title>The genome of the rayed Mediterranean limpet Patella caerulea (Linnaeus, 1758).</title>
        <authorList>
            <person name="Anh-Thu Weber A."/>
            <person name="Halstead-Nussloch G."/>
        </authorList>
    </citation>
    <scope>NUCLEOTIDE SEQUENCE [LARGE SCALE GENOMIC DNA]</scope>
    <source>
        <strain evidence="1">AATW-2023a</strain>
        <tissue evidence="1">Whole specimen</tissue>
    </source>
</reference>
<name>A0AAN8K3N4_PATCE</name>
<accession>A0AAN8K3N4</accession>
<organism evidence="1 2">
    <name type="scientific">Patella caerulea</name>
    <name type="common">Rayed Mediterranean limpet</name>
    <dbReference type="NCBI Taxonomy" id="87958"/>
    <lineage>
        <taxon>Eukaryota</taxon>
        <taxon>Metazoa</taxon>
        <taxon>Spiralia</taxon>
        <taxon>Lophotrochozoa</taxon>
        <taxon>Mollusca</taxon>
        <taxon>Gastropoda</taxon>
        <taxon>Patellogastropoda</taxon>
        <taxon>Patelloidea</taxon>
        <taxon>Patellidae</taxon>
        <taxon>Patella</taxon>
    </lineage>
</organism>
<comment type="caution">
    <text evidence="1">The sequence shown here is derived from an EMBL/GenBank/DDBJ whole genome shotgun (WGS) entry which is preliminary data.</text>
</comment>
<proteinExistence type="predicted"/>
<dbReference type="EMBL" id="JAZGQO010000002">
    <property type="protein sequence ID" value="KAK6192278.1"/>
    <property type="molecule type" value="Genomic_DNA"/>
</dbReference>
<keyword evidence="2" id="KW-1185">Reference proteome</keyword>
<gene>
    <name evidence="1" type="ORF">SNE40_003775</name>
</gene>
<dbReference type="Proteomes" id="UP001347796">
    <property type="component" value="Unassembled WGS sequence"/>
</dbReference>
<dbReference type="AlphaFoldDB" id="A0AAN8K3N4"/>